<evidence type="ECO:0000256" key="3">
    <source>
        <dbReference type="ARBA" id="ARBA00022989"/>
    </source>
</evidence>
<evidence type="ECO:0000256" key="2">
    <source>
        <dbReference type="ARBA" id="ARBA00022692"/>
    </source>
</evidence>
<dbReference type="GO" id="GO:0005886">
    <property type="term" value="C:plasma membrane"/>
    <property type="evidence" value="ECO:0007669"/>
    <property type="project" value="UniProtKB-SubCell"/>
</dbReference>
<dbReference type="GO" id="GO:0071555">
    <property type="term" value="P:cell wall organization"/>
    <property type="evidence" value="ECO:0007669"/>
    <property type="project" value="UniProtKB-KW"/>
</dbReference>
<keyword evidence="2 7" id="KW-0812">Transmembrane</keyword>
<proteinExistence type="inferred from homology"/>
<comment type="catalytic activity">
    <reaction evidence="7">
        <text>a peptidoglycan chain = a peptidoglycan chain with N-acetyl-1,6-anhydromuramyl-[peptide] at the reducing end + a peptidoglycan chain with N-acetylglucosamine at the non-reducing end.</text>
        <dbReference type="EC" id="4.2.2.29"/>
    </reaction>
</comment>
<keyword evidence="5 7" id="KW-0456">Lyase</keyword>
<comment type="subcellular location">
    <subcellularLocation>
        <location evidence="7">Cell membrane</location>
        <topology evidence="7">Single-pass membrane protein</topology>
    </subcellularLocation>
</comment>
<dbReference type="NCBIfam" id="TIGR00247">
    <property type="entry name" value="endolytic transglycosylase MltG"/>
    <property type="match status" value="1"/>
</dbReference>
<dbReference type="Gene3D" id="3.30.160.60">
    <property type="entry name" value="Classic Zinc Finger"/>
    <property type="match status" value="1"/>
</dbReference>
<gene>
    <name evidence="7 8" type="primary">mltG</name>
    <name evidence="8" type="ORF">IAB27_01660</name>
</gene>
<organism evidence="8 9">
    <name type="scientific">Candidatus Coprosoma intestinipullorum</name>
    <dbReference type="NCBI Taxonomy" id="2840752"/>
    <lineage>
        <taxon>Bacteria</taxon>
        <taxon>Bacillati</taxon>
        <taxon>Bacillota</taxon>
        <taxon>Bacillota incertae sedis</taxon>
        <taxon>Candidatus Coprosoma</taxon>
    </lineage>
</organism>
<evidence type="ECO:0000313" key="8">
    <source>
        <dbReference type="EMBL" id="HIQ90325.1"/>
    </source>
</evidence>
<comment type="similarity">
    <text evidence="7">Belongs to the transglycosylase MltG family.</text>
</comment>
<dbReference type="Proteomes" id="UP000886786">
    <property type="component" value="Unassembled WGS sequence"/>
</dbReference>
<reference evidence="8" key="1">
    <citation type="submission" date="2020-10" db="EMBL/GenBank/DDBJ databases">
        <authorList>
            <person name="Gilroy R."/>
        </authorList>
    </citation>
    <scope>NUCLEOTIDE SEQUENCE</scope>
    <source>
        <strain evidence="8">CHK147-3167</strain>
    </source>
</reference>
<name>A0A9D0ZS33_9FIRM</name>
<dbReference type="GO" id="GO:0009252">
    <property type="term" value="P:peptidoglycan biosynthetic process"/>
    <property type="evidence" value="ECO:0007669"/>
    <property type="project" value="UniProtKB-UniRule"/>
</dbReference>
<comment type="caution">
    <text evidence="8">The sequence shown here is derived from an EMBL/GenBank/DDBJ whole genome shotgun (WGS) entry which is preliminary data.</text>
</comment>
<keyword evidence="4 7" id="KW-0472">Membrane</keyword>
<dbReference type="CDD" id="cd08010">
    <property type="entry name" value="MltG_like"/>
    <property type="match status" value="1"/>
</dbReference>
<feature type="transmembrane region" description="Helical" evidence="7">
    <location>
        <begin position="12"/>
        <end position="30"/>
    </location>
</feature>
<dbReference type="EC" id="4.2.2.29" evidence="7"/>
<dbReference type="GO" id="GO:0008932">
    <property type="term" value="F:lytic endotransglycosylase activity"/>
    <property type="evidence" value="ECO:0007669"/>
    <property type="project" value="UniProtKB-UniRule"/>
</dbReference>
<evidence type="ECO:0000256" key="6">
    <source>
        <dbReference type="ARBA" id="ARBA00023316"/>
    </source>
</evidence>
<keyword evidence="6 7" id="KW-0961">Cell wall biogenesis/degradation</keyword>
<dbReference type="Pfam" id="PF02618">
    <property type="entry name" value="YceG"/>
    <property type="match status" value="1"/>
</dbReference>
<evidence type="ECO:0000256" key="5">
    <source>
        <dbReference type="ARBA" id="ARBA00023239"/>
    </source>
</evidence>
<dbReference type="InterPro" id="IPR003770">
    <property type="entry name" value="MLTG-like"/>
</dbReference>
<evidence type="ECO:0000256" key="1">
    <source>
        <dbReference type="ARBA" id="ARBA00022475"/>
    </source>
</evidence>
<dbReference type="EMBL" id="DVFV01000033">
    <property type="protein sequence ID" value="HIQ90325.1"/>
    <property type="molecule type" value="Genomic_DNA"/>
</dbReference>
<evidence type="ECO:0000256" key="7">
    <source>
        <dbReference type="HAMAP-Rule" id="MF_02065"/>
    </source>
</evidence>
<feature type="site" description="Important for catalytic activity" evidence="7">
    <location>
        <position position="238"/>
    </location>
</feature>
<reference evidence="8" key="2">
    <citation type="journal article" date="2021" name="PeerJ">
        <title>Extensive microbial diversity within the chicken gut microbiome revealed by metagenomics and culture.</title>
        <authorList>
            <person name="Gilroy R."/>
            <person name="Ravi A."/>
            <person name="Getino M."/>
            <person name="Pursley I."/>
            <person name="Horton D.L."/>
            <person name="Alikhan N.F."/>
            <person name="Baker D."/>
            <person name="Gharbi K."/>
            <person name="Hall N."/>
            <person name="Watson M."/>
            <person name="Adriaenssens E.M."/>
            <person name="Foster-Nyarko E."/>
            <person name="Jarju S."/>
            <person name="Secka A."/>
            <person name="Antonio M."/>
            <person name="Oren A."/>
            <person name="Chaudhuri R.R."/>
            <person name="La Ragione R."/>
            <person name="Hildebrand F."/>
            <person name="Pallen M.J."/>
        </authorList>
    </citation>
    <scope>NUCLEOTIDE SEQUENCE</scope>
    <source>
        <strain evidence="8">CHK147-3167</strain>
    </source>
</reference>
<evidence type="ECO:0000313" key="9">
    <source>
        <dbReference type="Proteomes" id="UP000886786"/>
    </source>
</evidence>
<protein>
    <recommendedName>
        <fullName evidence="7">Endolytic murein transglycosylase</fullName>
        <ecNumber evidence="7">4.2.2.29</ecNumber>
    </recommendedName>
    <alternativeName>
        <fullName evidence="7">Peptidoglycan lytic transglycosylase</fullName>
    </alternativeName>
    <alternativeName>
        <fullName evidence="7">Peptidoglycan polymerization terminase</fullName>
    </alternativeName>
</protein>
<dbReference type="PANTHER" id="PTHR30518:SF2">
    <property type="entry name" value="ENDOLYTIC MUREIN TRANSGLYCOSYLASE"/>
    <property type="match status" value="1"/>
</dbReference>
<keyword evidence="3 7" id="KW-1133">Transmembrane helix</keyword>
<evidence type="ECO:0000256" key="4">
    <source>
        <dbReference type="ARBA" id="ARBA00023136"/>
    </source>
</evidence>
<dbReference type="AlphaFoldDB" id="A0A9D0ZS33"/>
<accession>A0A9D0ZS33</accession>
<comment type="function">
    <text evidence="7">Functions as a peptidoglycan terminase that cleaves nascent peptidoglycan strands endolytically to terminate their elongation.</text>
</comment>
<dbReference type="PANTHER" id="PTHR30518">
    <property type="entry name" value="ENDOLYTIC MUREIN TRANSGLYCOSYLASE"/>
    <property type="match status" value="1"/>
</dbReference>
<dbReference type="HAMAP" id="MF_02065">
    <property type="entry name" value="MltG"/>
    <property type="match status" value="1"/>
</dbReference>
<sequence length="360" mass="41243">MKKRKLSLRKCLIFLFVLIIVLLLILLAIYRSEISAVSSDTSPKTFVVQQGDNYFSLAERLKEENLIKSTTFYKLYLRLNRPSNTLVSGTYELNEAMSVSEIIRILSDKSNQSDSEVQITFREGLNIRQIANIVERKTGIPEDDFINKASDKEYVKSLQEKYWFLTDEVLNDQIYYALEGYLFPDTYNFSPDDLTSEDIITKMLDNTSSKLEPYRGQLENNTYSIHQIITLASLIELEAETDEDRAMVAGVFYNRLNNNWSLGSDVTTYYAARKNLSETLTQSDLNDCNGYNTRCTSMRGLPVGPIDNPSLSAIEAALNPTENSYYYFVADTDKKVYFTRTANEHEQIIAKLKEQGKWAS</sequence>
<dbReference type="Gene3D" id="3.30.1490.480">
    <property type="entry name" value="Endolytic murein transglycosylase"/>
    <property type="match status" value="1"/>
</dbReference>
<keyword evidence="1 7" id="KW-1003">Cell membrane</keyword>